<reference evidence="1" key="1">
    <citation type="journal article" date="2021" name="Sci. Rep.">
        <title>Diploid genomic architecture of Nitzschia inconspicua, an elite biomass production diatom.</title>
        <authorList>
            <person name="Oliver A."/>
            <person name="Podell S."/>
            <person name="Pinowska A."/>
            <person name="Traller J.C."/>
            <person name="Smith S.R."/>
            <person name="McClure R."/>
            <person name="Beliaev A."/>
            <person name="Bohutskyi P."/>
            <person name="Hill E.A."/>
            <person name="Rabines A."/>
            <person name="Zheng H."/>
            <person name="Allen L.Z."/>
            <person name="Kuo A."/>
            <person name="Grigoriev I.V."/>
            <person name="Allen A.E."/>
            <person name="Hazlebeck D."/>
            <person name="Allen E.E."/>
        </authorList>
    </citation>
    <scope>NUCLEOTIDE SEQUENCE</scope>
    <source>
        <strain evidence="1">Hildebrandi</strain>
    </source>
</reference>
<dbReference type="EMBL" id="JAGRRH010000004">
    <property type="protein sequence ID" value="KAG7371216.1"/>
    <property type="molecule type" value="Genomic_DNA"/>
</dbReference>
<evidence type="ECO:0000313" key="1">
    <source>
        <dbReference type="EMBL" id="KAG7371216.1"/>
    </source>
</evidence>
<sequence>MSLRSDSTGSANTKHAVTGASMLQAFPQNALDMSTYSTLLSKTGKMMLVTLYFATYLVPLTRPMISLSHLVGCSIIVMPADL</sequence>
<evidence type="ECO:0000313" key="2">
    <source>
        <dbReference type="Proteomes" id="UP000693970"/>
    </source>
</evidence>
<reference evidence="1" key="2">
    <citation type="submission" date="2021-04" db="EMBL/GenBank/DDBJ databases">
        <authorList>
            <person name="Podell S."/>
        </authorList>
    </citation>
    <scope>NUCLEOTIDE SEQUENCE</scope>
    <source>
        <strain evidence="1">Hildebrandi</strain>
    </source>
</reference>
<keyword evidence="2" id="KW-1185">Reference proteome</keyword>
<gene>
    <name evidence="1" type="ORF">IV203_019786</name>
</gene>
<proteinExistence type="predicted"/>
<protein>
    <submittedName>
        <fullName evidence="1">Uncharacterized protein</fullName>
    </submittedName>
</protein>
<dbReference type="Proteomes" id="UP000693970">
    <property type="component" value="Unassembled WGS sequence"/>
</dbReference>
<comment type="caution">
    <text evidence="1">The sequence shown here is derived from an EMBL/GenBank/DDBJ whole genome shotgun (WGS) entry which is preliminary data.</text>
</comment>
<name>A0A9K3Q5A2_9STRA</name>
<dbReference type="AlphaFoldDB" id="A0A9K3Q5A2"/>
<organism evidence="1 2">
    <name type="scientific">Nitzschia inconspicua</name>
    <dbReference type="NCBI Taxonomy" id="303405"/>
    <lineage>
        <taxon>Eukaryota</taxon>
        <taxon>Sar</taxon>
        <taxon>Stramenopiles</taxon>
        <taxon>Ochrophyta</taxon>
        <taxon>Bacillariophyta</taxon>
        <taxon>Bacillariophyceae</taxon>
        <taxon>Bacillariophycidae</taxon>
        <taxon>Bacillariales</taxon>
        <taxon>Bacillariaceae</taxon>
        <taxon>Nitzschia</taxon>
    </lineage>
</organism>
<accession>A0A9K3Q5A2</accession>